<dbReference type="InterPro" id="IPR010982">
    <property type="entry name" value="Lambda_DNA-bd_dom_sf"/>
</dbReference>
<dbReference type="SMART" id="SM00530">
    <property type="entry name" value="HTH_XRE"/>
    <property type="match status" value="1"/>
</dbReference>
<dbReference type="GO" id="GO:0005829">
    <property type="term" value="C:cytosol"/>
    <property type="evidence" value="ECO:0007669"/>
    <property type="project" value="TreeGrafter"/>
</dbReference>
<evidence type="ECO:0000313" key="5">
    <source>
        <dbReference type="EMBL" id="HIZ48806.1"/>
    </source>
</evidence>
<protein>
    <submittedName>
        <fullName evidence="5">Helix-turn-helix domain-containing protein</fullName>
    </submittedName>
</protein>
<dbReference type="PANTHER" id="PTHR46797">
    <property type="entry name" value="HTH-TYPE TRANSCRIPTIONAL REGULATOR"/>
    <property type="match status" value="1"/>
</dbReference>
<keyword evidence="3" id="KW-0804">Transcription</keyword>
<dbReference type="EMBL" id="DXBO01000129">
    <property type="protein sequence ID" value="HIZ48806.1"/>
    <property type="molecule type" value="Genomic_DNA"/>
</dbReference>
<keyword evidence="1" id="KW-0805">Transcription regulation</keyword>
<evidence type="ECO:0000256" key="3">
    <source>
        <dbReference type="ARBA" id="ARBA00023163"/>
    </source>
</evidence>
<dbReference type="SUPFAM" id="SSF47413">
    <property type="entry name" value="lambda repressor-like DNA-binding domains"/>
    <property type="match status" value="1"/>
</dbReference>
<comment type="caution">
    <text evidence="5">The sequence shown here is derived from an EMBL/GenBank/DDBJ whole genome shotgun (WGS) entry which is preliminary data.</text>
</comment>
<dbReference type="InterPro" id="IPR001387">
    <property type="entry name" value="Cro/C1-type_HTH"/>
</dbReference>
<dbReference type="GO" id="GO:0003700">
    <property type="term" value="F:DNA-binding transcription factor activity"/>
    <property type="evidence" value="ECO:0007669"/>
    <property type="project" value="TreeGrafter"/>
</dbReference>
<dbReference type="GO" id="GO:0003677">
    <property type="term" value="F:DNA binding"/>
    <property type="evidence" value="ECO:0007669"/>
    <property type="project" value="UniProtKB-KW"/>
</dbReference>
<name>A0A9D2F4G2_9FIRM</name>
<organism evidence="5 6">
    <name type="scientific">Candidatus Gemmiger excrementavium</name>
    <dbReference type="NCBI Taxonomy" id="2838608"/>
    <lineage>
        <taxon>Bacteria</taxon>
        <taxon>Bacillati</taxon>
        <taxon>Bacillota</taxon>
        <taxon>Clostridia</taxon>
        <taxon>Eubacteriales</taxon>
        <taxon>Gemmiger</taxon>
    </lineage>
</organism>
<dbReference type="Proteomes" id="UP000824031">
    <property type="component" value="Unassembled WGS sequence"/>
</dbReference>
<evidence type="ECO:0000259" key="4">
    <source>
        <dbReference type="PROSITE" id="PS50943"/>
    </source>
</evidence>
<dbReference type="PROSITE" id="PS50943">
    <property type="entry name" value="HTH_CROC1"/>
    <property type="match status" value="1"/>
</dbReference>
<dbReference type="InterPro" id="IPR050807">
    <property type="entry name" value="TransReg_Diox_bact_type"/>
</dbReference>
<dbReference type="Gene3D" id="1.10.260.40">
    <property type="entry name" value="lambda repressor-like DNA-binding domains"/>
    <property type="match status" value="1"/>
</dbReference>
<sequence length="114" mass="12948">MDKEDTVVRRTGAKLRHFRTLKGISQEQLALDCDLNINTIGMIERGQKNPTIYTLQRICDGLGITLATLFLYDESSDTAAEDTIRRIEAVLRQMPRQDVERVARIVEELSGFGH</sequence>
<dbReference type="Pfam" id="PF01381">
    <property type="entry name" value="HTH_3"/>
    <property type="match status" value="1"/>
</dbReference>
<keyword evidence="2" id="KW-0238">DNA-binding</keyword>
<dbReference type="PANTHER" id="PTHR46797:SF23">
    <property type="entry name" value="HTH-TYPE TRANSCRIPTIONAL REGULATOR SUTR"/>
    <property type="match status" value="1"/>
</dbReference>
<feature type="domain" description="HTH cro/C1-type" evidence="4">
    <location>
        <begin position="15"/>
        <end position="69"/>
    </location>
</feature>
<dbReference type="AlphaFoldDB" id="A0A9D2F4G2"/>
<reference evidence="5" key="2">
    <citation type="submission" date="2021-04" db="EMBL/GenBank/DDBJ databases">
        <authorList>
            <person name="Gilroy R."/>
        </authorList>
    </citation>
    <scope>NUCLEOTIDE SEQUENCE</scope>
    <source>
        <strain evidence="5">3436</strain>
    </source>
</reference>
<dbReference type="CDD" id="cd00093">
    <property type="entry name" value="HTH_XRE"/>
    <property type="match status" value="1"/>
</dbReference>
<reference evidence="5" key="1">
    <citation type="journal article" date="2021" name="PeerJ">
        <title>Extensive microbial diversity within the chicken gut microbiome revealed by metagenomics and culture.</title>
        <authorList>
            <person name="Gilroy R."/>
            <person name="Ravi A."/>
            <person name="Getino M."/>
            <person name="Pursley I."/>
            <person name="Horton D.L."/>
            <person name="Alikhan N.F."/>
            <person name="Baker D."/>
            <person name="Gharbi K."/>
            <person name="Hall N."/>
            <person name="Watson M."/>
            <person name="Adriaenssens E.M."/>
            <person name="Foster-Nyarko E."/>
            <person name="Jarju S."/>
            <person name="Secka A."/>
            <person name="Antonio M."/>
            <person name="Oren A."/>
            <person name="Chaudhuri R.R."/>
            <person name="La Ragione R."/>
            <person name="Hildebrand F."/>
            <person name="Pallen M.J."/>
        </authorList>
    </citation>
    <scope>NUCLEOTIDE SEQUENCE</scope>
    <source>
        <strain evidence="5">3436</strain>
    </source>
</reference>
<proteinExistence type="predicted"/>
<accession>A0A9D2F4G2</accession>
<evidence type="ECO:0000256" key="1">
    <source>
        <dbReference type="ARBA" id="ARBA00023015"/>
    </source>
</evidence>
<gene>
    <name evidence="5" type="ORF">H9810_08815</name>
</gene>
<evidence type="ECO:0000313" key="6">
    <source>
        <dbReference type="Proteomes" id="UP000824031"/>
    </source>
</evidence>
<evidence type="ECO:0000256" key="2">
    <source>
        <dbReference type="ARBA" id="ARBA00023125"/>
    </source>
</evidence>